<dbReference type="RefSeq" id="WP_025285842.1">
    <property type="nucleotide sequence ID" value="NZ_CP003181.2"/>
</dbReference>
<dbReference type="InterPro" id="IPR005545">
    <property type="entry name" value="YCII"/>
</dbReference>
<protein>
    <submittedName>
        <fullName evidence="3">Cytosolic protein</fullName>
    </submittedName>
</protein>
<gene>
    <name evidence="3" type="ORF">GbCGDNIH3_0272</name>
</gene>
<dbReference type="InterPro" id="IPR051807">
    <property type="entry name" value="Sec-metab_biosynth-assoc"/>
</dbReference>
<evidence type="ECO:0000259" key="2">
    <source>
        <dbReference type="Pfam" id="PF03795"/>
    </source>
</evidence>
<name>A0AAN0RC41_9PROT</name>
<proteinExistence type="inferred from homology"/>
<dbReference type="InterPro" id="IPR011008">
    <property type="entry name" value="Dimeric_a/b-barrel"/>
</dbReference>
<reference evidence="4" key="1">
    <citation type="submission" date="2012-06" db="EMBL/GenBank/DDBJ databases">
        <title>Genome analysis of multiple Granulibacter bethesdensis isolates demonstrates substantial genome diversity.</title>
        <authorList>
            <person name="Greenberg D.E."/>
            <person name="Porcella S.F."/>
            <person name="Zarember K."/>
            <person name="Zelazny A.M."/>
            <person name="Bruno D."/>
            <person name="Martens C."/>
            <person name="Barbian K.D."/>
            <person name="Jaske E."/>
            <person name="Holland S.M."/>
        </authorList>
    </citation>
    <scope>NUCLEOTIDE SEQUENCE [LARGE SCALE GENOMIC DNA]</scope>
    <source>
        <strain evidence="4">CGDNIH3</strain>
    </source>
</reference>
<evidence type="ECO:0000313" key="3">
    <source>
        <dbReference type="EMBL" id="AHJ62029.1"/>
    </source>
</evidence>
<dbReference type="KEGG" id="gbc:GbCGDNIH3_0272"/>
<feature type="domain" description="YCII-related" evidence="2">
    <location>
        <begin position="1"/>
        <end position="84"/>
    </location>
</feature>
<comment type="similarity">
    <text evidence="1">Belongs to the YciI family.</text>
</comment>
<dbReference type="GeneID" id="69744526"/>
<dbReference type="Pfam" id="PF03795">
    <property type="entry name" value="YCII"/>
    <property type="match status" value="1"/>
</dbReference>
<dbReference type="PANTHER" id="PTHR33606">
    <property type="entry name" value="PROTEIN YCII"/>
    <property type="match status" value="1"/>
</dbReference>
<dbReference type="Proteomes" id="UP000019438">
    <property type="component" value="Chromosome"/>
</dbReference>
<dbReference type="AlphaFoldDB" id="A0AAN0RC41"/>
<dbReference type="SUPFAM" id="SSF54909">
    <property type="entry name" value="Dimeric alpha+beta barrel"/>
    <property type="match status" value="1"/>
</dbReference>
<dbReference type="Gene3D" id="3.30.70.1060">
    <property type="entry name" value="Dimeric alpha+beta barrel"/>
    <property type="match status" value="1"/>
</dbReference>
<dbReference type="EMBL" id="CP003181">
    <property type="protein sequence ID" value="AHJ62029.1"/>
    <property type="molecule type" value="Genomic_DNA"/>
</dbReference>
<dbReference type="PANTHER" id="PTHR33606:SF3">
    <property type="entry name" value="PROTEIN YCII"/>
    <property type="match status" value="1"/>
</dbReference>
<evidence type="ECO:0000256" key="1">
    <source>
        <dbReference type="ARBA" id="ARBA00007689"/>
    </source>
</evidence>
<accession>A0AAN0RC41</accession>
<evidence type="ECO:0000313" key="4">
    <source>
        <dbReference type="Proteomes" id="UP000019438"/>
    </source>
</evidence>
<organism evidence="3 4">
    <name type="scientific">Granulibacter bethesdensis</name>
    <dbReference type="NCBI Taxonomy" id="364410"/>
    <lineage>
        <taxon>Bacteria</taxon>
        <taxon>Pseudomonadati</taxon>
        <taxon>Pseudomonadota</taxon>
        <taxon>Alphaproteobacteria</taxon>
        <taxon>Acetobacterales</taxon>
        <taxon>Acetobacteraceae</taxon>
        <taxon>Granulibacter</taxon>
    </lineage>
</organism>
<sequence>MLFAVICTDREGGLELRKQTRPAHLEYLRDHESRLVQVGPVLNAAGEPEGSLLIIDTTSLEEAQAFAAGDPYAQAGLFASVTVRAYRQVFKDGQFVG</sequence>